<name>A0ABT8YGT8_9HYPH</name>
<dbReference type="EMBL" id="JAUOZU010000001">
    <property type="protein sequence ID" value="MDO6962796.1"/>
    <property type="molecule type" value="Genomic_DNA"/>
</dbReference>
<dbReference type="CDD" id="cd00038">
    <property type="entry name" value="CAP_ED"/>
    <property type="match status" value="1"/>
</dbReference>
<dbReference type="CDD" id="cd00092">
    <property type="entry name" value="HTH_CRP"/>
    <property type="match status" value="1"/>
</dbReference>
<gene>
    <name evidence="5" type="ORF">Q4481_02440</name>
</gene>
<dbReference type="Pfam" id="PF00027">
    <property type="entry name" value="cNMP_binding"/>
    <property type="match status" value="1"/>
</dbReference>
<keyword evidence="6" id="KW-1185">Reference proteome</keyword>
<dbReference type="Gene3D" id="1.10.10.10">
    <property type="entry name" value="Winged helix-like DNA-binding domain superfamily/Winged helix DNA-binding domain"/>
    <property type="match status" value="1"/>
</dbReference>
<evidence type="ECO:0000256" key="3">
    <source>
        <dbReference type="ARBA" id="ARBA00023163"/>
    </source>
</evidence>
<dbReference type="PROSITE" id="PS51063">
    <property type="entry name" value="HTH_CRP_2"/>
    <property type="match status" value="1"/>
</dbReference>
<reference evidence="5" key="1">
    <citation type="journal article" date="2015" name="Int. J. Syst. Evol. Microbiol.">
        <title>Rhizobium alvei sp. nov., isolated from a freshwater river.</title>
        <authorList>
            <person name="Sheu S.Y."/>
            <person name="Huang H.W."/>
            <person name="Young C.C."/>
            <person name="Chen W.M."/>
        </authorList>
    </citation>
    <scope>NUCLEOTIDE SEQUENCE</scope>
    <source>
        <strain evidence="5">TNR-22</strain>
    </source>
</reference>
<dbReference type="InterPro" id="IPR018490">
    <property type="entry name" value="cNMP-bd_dom_sf"/>
</dbReference>
<dbReference type="SUPFAM" id="SSF46785">
    <property type="entry name" value="Winged helix' DNA-binding domain"/>
    <property type="match status" value="1"/>
</dbReference>
<dbReference type="RefSeq" id="WP_304374668.1">
    <property type="nucleotide sequence ID" value="NZ_JAUOZU010000001.1"/>
</dbReference>
<dbReference type="SMART" id="SM00419">
    <property type="entry name" value="HTH_CRP"/>
    <property type="match status" value="1"/>
</dbReference>
<keyword evidence="3" id="KW-0804">Transcription</keyword>
<dbReference type="Proteomes" id="UP001174932">
    <property type="component" value="Unassembled WGS sequence"/>
</dbReference>
<dbReference type="Gene3D" id="2.60.120.10">
    <property type="entry name" value="Jelly Rolls"/>
    <property type="match status" value="1"/>
</dbReference>
<keyword evidence="1" id="KW-0805">Transcription regulation</keyword>
<proteinExistence type="predicted"/>
<dbReference type="Pfam" id="PF13545">
    <property type="entry name" value="HTH_Crp_2"/>
    <property type="match status" value="1"/>
</dbReference>
<dbReference type="InterPro" id="IPR014710">
    <property type="entry name" value="RmlC-like_jellyroll"/>
</dbReference>
<evidence type="ECO:0000259" key="4">
    <source>
        <dbReference type="PROSITE" id="PS51063"/>
    </source>
</evidence>
<evidence type="ECO:0000313" key="5">
    <source>
        <dbReference type="EMBL" id="MDO6962796.1"/>
    </source>
</evidence>
<protein>
    <submittedName>
        <fullName evidence="5">Helix-turn-helix domain-containing protein</fullName>
    </submittedName>
</protein>
<reference evidence="5" key="2">
    <citation type="submission" date="2023-07" db="EMBL/GenBank/DDBJ databases">
        <authorList>
            <person name="Shen H."/>
        </authorList>
    </citation>
    <scope>NUCLEOTIDE SEQUENCE</scope>
    <source>
        <strain evidence="5">TNR-22</strain>
    </source>
</reference>
<evidence type="ECO:0000256" key="2">
    <source>
        <dbReference type="ARBA" id="ARBA00023125"/>
    </source>
</evidence>
<evidence type="ECO:0000256" key="1">
    <source>
        <dbReference type="ARBA" id="ARBA00023015"/>
    </source>
</evidence>
<dbReference type="InterPro" id="IPR036390">
    <property type="entry name" value="WH_DNA-bd_sf"/>
</dbReference>
<dbReference type="InterPro" id="IPR012318">
    <property type="entry name" value="HTH_CRP"/>
</dbReference>
<comment type="caution">
    <text evidence="5">The sequence shown here is derived from an EMBL/GenBank/DDBJ whole genome shotgun (WGS) entry which is preliminary data.</text>
</comment>
<dbReference type="PRINTS" id="PR00034">
    <property type="entry name" value="HTHCRP"/>
</dbReference>
<organism evidence="5 6">
    <name type="scientific">Rhizobium alvei</name>
    <dbReference type="NCBI Taxonomy" id="1132659"/>
    <lineage>
        <taxon>Bacteria</taxon>
        <taxon>Pseudomonadati</taxon>
        <taxon>Pseudomonadota</taxon>
        <taxon>Alphaproteobacteria</taxon>
        <taxon>Hyphomicrobiales</taxon>
        <taxon>Rhizobiaceae</taxon>
        <taxon>Rhizobium/Agrobacterium group</taxon>
        <taxon>Rhizobium</taxon>
    </lineage>
</organism>
<sequence length="221" mass="24442">MLLLAHNEAFVAPALPLPAAPAPRARFQQTLSARQSFCFDKQEAGGFYRLTSGCLALSQYLPDGRRQIVDFVGPGRLFGFCAFGPNGTIAESLTISTFERIAADSSENLQDELSTMLWRMQNHALLLGRKTAMERVASAMLDLSRQFARPGRARLQMAFTLYPTRADLADWLGLTVETVSRCLNAMKRDRLIDFTRPELVTIRDMPRLLEASGATAVAKTA</sequence>
<keyword evidence="2" id="KW-0238">DNA-binding</keyword>
<dbReference type="SUPFAM" id="SSF51206">
    <property type="entry name" value="cAMP-binding domain-like"/>
    <property type="match status" value="1"/>
</dbReference>
<evidence type="ECO:0000313" key="6">
    <source>
        <dbReference type="Proteomes" id="UP001174932"/>
    </source>
</evidence>
<dbReference type="InterPro" id="IPR000595">
    <property type="entry name" value="cNMP-bd_dom"/>
</dbReference>
<accession>A0ABT8YGT8</accession>
<feature type="domain" description="HTH crp-type" evidence="4">
    <location>
        <begin position="130"/>
        <end position="206"/>
    </location>
</feature>
<dbReference type="InterPro" id="IPR036388">
    <property type="entry name" value="WH-like_DNA-bd_sf"/>
</dbReference>